<feature type="compositionally biased region" description="Polar residues" evidence="1">
    <location>
        <begin position="341"/>
        <end position="350"/>
    </location>
</feature>
<feature type="compositionally biased region" description="Basic and acidic residues" evidence="1">
    <location>
        <begin position="419"/>
        <end position="432"/>
    </location>
</feature>
<feature type="compositionally biased region" description="Basic residues" evidence="1">
    <location>
        <begin position="373"/>
        <end position="382"/>
    </location>
</feature>
<evidence type="ECO:0000256" key="1">
    <source>
        <dbReference type="SAM" id="MobiDB-lite"/>
    </source>
</evidence>
<accession>A0A060S751</accession>
<evidence type="ECO:0000313" key="3">
    <source>
        <dbReference type="Proteomes" id="UP000029665"/>
    </source>
</evidence>
<feature type="region of interest" description="Disordered" evidence="1">
    <location>
        <begin position="163"/>
        <end position="195"/>
    </location>
</feature>
<feature type="compositionally biased region" description="Polar residues" evidence="1">
    <location>
        <begin position="316"/>
        <end position="333"/>
    </location>
</feature>
<keyword evidence="3" id="KW-1185">Reference proteome</keyword>
<feature type="compositionally biased region" description="Low complexity" evidence="1">
    <location>
        <begin position="454"/>
        <end position="466"/>
    </location>
</feature>
<feature type="region of interest" description="Disordered" evidence="1">
    <location>
        <begin position="213"/>
        <end position="233"/>
    </location>
</feature>
<reference evidence="2" key="1">
    <citation type="submission" date="2014-01" db="EMBL/GenBank/DDBJ databases">
        <title>The genome of the white-rot fungus Pycnoporus cinnabarinus: a basidiomycete model with a versatile arsenal for lignocellulosic biomass breakdown.</title>
        <authorList>
            <person name="Levasseur A."/>
            <person name="Lomascolo A."/>
            <person name="Ruiz-Duenas F.J."/>
            <person name="Uzan E."/>
            <person name="Piumi F."/>
            <person name="Kues U."/>
            <person name="Ram A.F.J."/>
            <person name="Murat C."/>
            <person name="Haon M."/>
            <person name="Benoit I."/>
            <person name="Arfi Y."/>
            <person name="Chevret D."/>
            <person name="Drula E."/>
            <person name="Kwon M.J."/>
            <person name="Gouret P."/>
            <person name="Lesage-Meessen L."/>
            <person name="Lombard V."/>
            <person name="Mariette J."/>
            <person name="Noirot C."/>
            <person name="Park J."/>
            <person name="Patyshakuliyeva A."/>
            <person name="Wieneger R.A.B."/>
            <person name="Wosten H.A.B."/>
            <person name="Martin F."/>
            <person name="Coutinho P.M."/>
            <person name="de Vries R."/>
            <person name="Martinez A.T."/>
            <person name="Klopp C."/>
            <person name="Pontarotti P."/>
            <person name="Henrissat B."/>
            <person name="Record E."/>
        </authorList>
    </citation>
    <scope>NUCLEOTIDE SEQUENCE [LARGE SCALE GENOMIC DNA]</scope>
    <source>
        <strain evidence="2">BRFM137</strain>
    </source>
</reference>
<dbReference type="EMBL" id="CCBP010000072">
    <property type="protein sequence ID" value="CDO70200.1"/>
    <property type="molecule type" value="Genomic_DNA"/>
</dbReference>
<dbReference type="Proteomes" id="UP000029665">
    <property type="component" value="Unassembled WGS sequence"/>
</dbReference>
<proteinExistence type="predicted"/>
<dbReference type="AlphaFoldDB" id="A0A060S751"/>
<feature type="compositionally biased region" description="Basic residues" evidence="1">
    <location>
        <begin position="275"/>
        <end position="285"/>
    </location>
</feature>
<evidence type="ECO:0000313" key="2">
    <source>
        <dbReference type="EMBL" id="CDO70200.1"/>
    </source>
</evidence>
<organism evidence="2 3">
    <name type="scientific">Pycnoporus cinnabarinus</name>
    <name type="common">Cinnabar-red polypore</name>
    <name type="synonym">Trametes cinnabarina</name>
    <dbReference type="NCBI Taxonomy" id="5643"/>
    <lineage>
        <taxon>Eukaryota</taxon>
        <taxon>Fungi</taxon>
        <taxon>Dikarya</taxon>
        <taxon>Basidiomycota</taxon>
        <taxon>Agaricomycotina</taxon>
        <taxon>Agaricomycetes</taxon>
        <taxon>Polyporales</taxon>
        <taxon>Polyporaceae</taxon>
        <taxon>Trametes</taxon>
    </lineage>
</organism>
<feature type="region of interest" description="Disordered" evidence="1">
    <location>
        <begin position="271"/>
        <end position="299"/>
    </location>
</feature>
<dbReference type="STRING" id="5643.A0A060S751"/>
<gene>
    <name evidence="2" type="ORF">BN946_scf184905.g12</name>
</gene>
<protein>
    <submittedName>
        <fullName evidence="2">Uncharacterized protein</fullName>
    </submittedName>
</protein>
<dbReference type="OrthoDB" id="2753077at2759"/>
<feature type="region of interest" description="Disordered" evidence="1">
    <location>
        <begin position="315"/>
        <end position="475"/>
    </location>
</feature>
<sequence>MSYSTVITSDHPDVVNYIERAAALLALAEIEVHKLEHSSGCGDLRWHDLSQGTTWWRVEYGGIARPEGVANALGKAGEMTLDAARCVFAVAALTVYNRPAHPAHWAFWARDSKRRVAELVHELVCERPARIALPPNIAWIDLEYNMIGLGAYQRGWLPQVPRPSGEHIPSTVPSKKACKGTRTSARQAVAQRRTPERAEFELVEERNVNGKRVAPRAEVAEDGQERAPKRVRRRATVGEMVAKETEPVAPRPKVTRASTVKGLPKARNAPAKGIAMKKTRSRARAGPKGLKTHLPSPTIHVIPPQEVDVFMDESVKSSTAPAESVTPAGTTRKTPLKTYRTPPNATNAIFSSSPLTEPPSTPVQESSPAPRKPGTRKARRRAFSATFSDSSEGSVALSATSTLVQTTDTSDEASTRAATPRDLEEKAMHSEETSIVSPCTPVRTSARIRAKRTSSSPASSDDSPLSQRCALKQRA</sequence>
<feature type="compositionally biased region" description="Polar residues" evidence="1">
    <location>
        <begin position="385"/>
        <end position="408"/>
    </location>
</feature>
<name>A0A060S751_PYCCI</name>
<dbReference type="OMA" id="HWAFWAR"/>
<comment type="caution">
    <text evidence="2">The sequence shown here is derived from an EMBL/GenBank/DDBJ whole genome shotgun (WGS) entry which is preliminary data.</text>
</comment>
<dbReference type="HOGENOM" id="CLU_575080_0_0_1"/>